<evidence type="ECO:0000256" key="1">
    <source>
        <dbReference type="ARBA" id="ARBA00022614"/>
    </source>
</evidence>
<evidence type="ECO:0000256" key="2">
    <source>
        <dbReference type="ARBA" id="ARBA00022737"/>
    </source>
</evidence>
<dbReference type="GO" id="GO:0006952">
    <property type="term" value="P:defense response"/>
    <property type="evidence" value="ECO:0007669"/>
    <property type="project" value="UniProtKB-ARBA"/>
</dbReference>
<comment type="caution">
    <text evidence="4">The sequence shown here is derived from an EMBL/GenBank/DDBJ whole genome shotgun (WGS) entry which is preliminary data.</text>
</comment>
<dbReference type="Pfam" id="PF13855">
    <property type="entry name" value="LRR_8"/>
    <property type="match status" value="2"/>
</dbReference>
<keyword evidence="5" id="KW-1185">Reference proteome</keyword>
<keyword evidence="2" id="KW-0677">Repeat</keyword>
<dbReference type="Proteomes" id="UP001153555">
    <property type="component" value="Unassembled WGS sequence"/>
</dbReference>
<dbReference type="InterPro" id="IPR050216">
    <property type="entry name" value="LRR_domain-containing"/>
</dbReference>
<dbReference type="GO" id="GO:0051707">
    <property type="term" value="P:response to other organism"/>
    <property type="evidence" value="ECO:0007669"/>
    <property type="project" value="UniProtKB-ARBA"/>
</dbReference>
<keyword evidence="1" id="KW-0433">Leucine-rich repeat</keyword>
<evidence type="ECO:0000313" key="5">
    <source>
        <dbReference type="Proteomes" id="UP001153555"/>
    </source>
</evidence>
<dbReference type="GO" id="GO:0005737">
    <property type="term" value="C:cytoplasm"/>
    <property type="evidence" value="ECO:0007669"/>
    <property type="project" value="TreeGrafter"/>
</dbReference>
<dbReference type="PANTHER" id="PTHR48051">
    <property type="match status" value="1"/>
</dbReference>
<dbReference type="Gene3D" id="3.80.10.10">
    <property type="entry name" value="Ribonuclease Inhibitor"/>
    <property type="match status" value="2"/>
</dbReference>
<dbReference type="Pfam" id="PF00560">
    <property type="entry name" value="LRR_1"/>
    <property type="match status" value="1"/>
</dbReference>
<feature type="region of interest" description="Disordered" evidence="3">
    <location>
        <begin position="14"/>
        <end position="40"/>
    </location>
</feature>
<protein>
    <submittedName>
        <fullName evidence="4">Plant intracellular Ras-group-related LRR protein 6</fullName>
    </submittedName>
</protein>
<organism evidence="4 5">
    <name type="scientific">Striga hermonthica</name>
    <name type="common">Purple witchweed</name>
    <name type="synonym">Buchnera hermonthica</name>
    <dbReference type="NCBI Taxonomy" id="68872"/>
    <lineage>
        <taxon>Eukaryota</taxon>
        <taxon>Viridiplantae</taxon>
        <taxon>Streptophyta</taxon>
        <taxon>Embryophyta</taxon>
        <taxon>Tracheophyta</taxon>
        <taxon>Spermatophyta</taxon>
        <taxon>Magnoliopsida</taxon>
        <taxon>eudicotyledons</taxon>
        <taxon>Gunneridae</taxon>
        <taxon>Pentapetalae</taxon>
        <taxon>asterids</taxon>
        <taxon>lamiids</taxon>
        <taxon>Lamiales</taxon>
        <taxon>Orobanchaceae</taxon>
        <taxon>Buchnereae</taxon>
        <taxon>Striga</taxon>
    </lineage>
</organism>
<evidence type="ECO:0000313" key="4">
    <source>
        <dbReference type="EMBL" id="CAA0818749.1"/>
    </source>
</evidence>
<reference evidence="4" key="1">
    <citation type="submission" date="2019-12" db="EMBL/GenBank/DDBJ databases">
        <authorList>
            <person name="Scholes J."/>
        </authorList>
    </citation>
    <scope>NUCLEOTIDE SEQUENCE</scope>
</reference>
<dbReference type="InterPro" id="IPR001611">
    <property type="entry name" value="Leu-rich_rpt"/>
</dbReference>
<dbReference type="InterPro" id="IPR003591">
    <property type="entry name" value="Leu-rich_rpt_typical-subtyp"/>
</dbReference>
<dbReference type="SMART" id="SM00369">
    <property type="entry name" value="LRR_TYP"/>
    <property type="match status" value="7"/>
</dbReference>
<name>A0A9N7RAG1_STRHE</name>
<sequence>MRLNNESCNKIKRQMMHMDNRRRGKTGIGQDDDDDDEKNVVDLSGMSLDVLPNPPLNLAAISRLDLSNNNLQNIPESSTARLLNVVVLDVHSNQLKSLPNSIGCLSKLKVLNVSGNFLQSLPRTIENCRSLEELNANFNQLTNLPATIGFELVNLKKLSVNSNKLPFLPDSISHLTNLRTLDARLNSLRALPDDLENLINLQTLNVSQNFQHLTSLPYSVGLLISLVELDVSYNRITVLPPSIGCLNKLEKLCVEGNPLVSPPAEVVGRGLDAVKGYLCDKINGRLTTKRKSWLGKLTKCGTFGSIVNMRAVDEREAYIMPSYRSVDGLASPRYAGMFSPKRIFSPKSYFSR</sequence>
<evidence type="ECO:0000256" key="3">
    <source>
        <dbReference type="SAM" id="MobiDB-lite"/>
    </source>
</evidence>
<dbReference type="SUPFAM" id="SSF52058">
    <property type="entry name" value="L domain-like"/>
    <property type="match status" value="1"/>
</dbReference>
<dbReference type="PANTHER" id="PTHR48051:SF1">
    <property type="entry name" value="RAS SUPPRESSOR PROTEIN 1"/>
    <property type="match status" value="1"/>
</dbReference>
<dbReference type="AlphaFoldDB" id="A0A9N7RAG1"/>
<dbReference type="EMBL" id="CACSLK010017620">
    <property type="protein sequence ID" value="CAA0818749.1"/>
    <property type="molecule type" value="Genomic_DNA"/>
</dbReference>
<gene>
    <name evidence="4" type="ORF">SHERM_17640</name>
</gene>
<accession>A0A9N7RAG1</accession>
<dbReference type="OrthoDB" id="1668230at2759"/>
<dbReference type="PROSITE" id="PS51450">
    <property type="entry name" value="LRR"/>
    <property type="match status" value="2"/>
</dbReference>
<dbReference type="InterPro" id="IPR032675">
    <property type="entry name" value="LRR_dom_sf"/>
</dbReference>
<proteinExistence type="predicted"/>
<dbReference type="SMART" id="SM00364">
    <property type="entry name" value="LRR_BAC"/>
    <property type="match status" value="8"/>
</dbReference>